<reference evidence="1 2" key="1">
    <citation type="submission" date="2021-04" db="EMBL/GenBank/DDBJ databases">
        <title>Complete genome sequence of Stygiolobus sp. KN-1.</title>
        <authorList>
            <person name="Nakamura K."/>
            <person name="Sakai H."/>
            <person name="Kurosawa N."/>
        </authorList>
    </citation>
    <scope>NUCLEOTIDE SEQUENCE [LARGE SCALE GENOMIC DNA]</scope>
    <source>
        <strain evidence="1 2">KN-1</strain>
    </source>
</reference>
<dbReference type="RefSeq" id="WP_221290317.1">
    <property type="nucleotide sequence ID" value="NZ_AP024597.1"/>
</dbReference>
<dbReference type="KEGG" id="csty:KN1_13590"/>
<organism evidence="1 2">
    <name type="scientific">Stygiolobus caldivivus</name>
    <dbReference type="NCBI Taxonomy" id="2824673"/>
    <lineage>
        <taxon>Archaea</taxon>
        <taxon>Thermoproteota</taxon>
        <taxon>Thermoprotei</taxon>
        <taxon>Sulfolobales</taxon>
        <taxon>Sulfolobaceae</taxon>
        <taxon>Stygiolobus</taxon>
    </lineage>
</organism>
<sequence length="271" mass="32050">MLELNFSPGSEWKPDSQILQDLELESGSKAKPRIIRAEWSWESVYENGEIFEYKKKPNGERRLLAKYIPYSVDRKNWGIYIYEREVMSDIAILNPIYPGIGPIYLMEIFLHELSHHVIEDWRTSTGIYNYSLSEESLAEYTAFTLTQALLSKQNISQTQLNPITLLSNLPSNSLMIGYPVPGYSKEYFSLFLKNFPISINSRNNIKKFLTIIYYYLSRDKDKVYRPVVPSWVKRPHEYKWFLSSNLNVGLEELWDYRNLESIYDRIFTIYK</sequence>
<dbReference type="GeneID" id="66163086"/>
<dbReference type="Proteomes" id="UP000825123">
    <property type="component" value="Chromosome"/>
</dbReference>
<name>A0A8D5U6B8_9CREN</name>
<gene>
    <name evidence="1" type="ORF">KN1_13590</name>
</gene>
<accession>A0A8D5U6B8</accession>
<proteinExistence type="predicted"/>
<evidence type="ECO:0000313" key="2">
    <source>
        <dbReference type="Proteomes" id="UP000825123"/>
    </source>
</evidence>
<keyword evidence="2" id="KW-1185">Reference proteome</keyword>
<protein>
    <submittedName>
        <fullName evidence="1">Uncharacterized protein</fullName>
    </submittedName>
</protein>
<dbReference type="EMBL" id="AP024597">
    <property type="protein sequence ID" value="BCU70062.1"/>
    <property type="molecule type" value="Genomic_DNA"/>
</dbReference>
<evidence type="ECO:0000313" key="1">
    <source>
        <dbReference type="EMBL" id="BCU70062.1"/>
    </source>
</evidence>
<dbReference type="AlphaFoldDB" id="A0A8D5U6B8"/>